<dbReference type="EMBL" id="BPLR01005238">
    <property type="protein sequence ID" value="GIY00915.1"/>
    <property type="molecule type" value="Genomic_DNA"/>
</dbReference>
<evidence type="ECO:0000313" key="2">
    <source>
        <dbReference type="Proteomes" id="UP001054945"/>
    </source>
</evidence>
<dbReference type="AlphaFoldDB" id="A0AAV4PUX6"/>
<dbReference type="Proteomes" id="UP001054945">
    <property type="component" value="Unassembled WGS sequence"/>
</dbReference>
<sequence length="110" mass="12183">MFSKSKTCFDHNFMSAPRCGGWVYGETEGRAFHHAVMGLKFEVENFSNYWATAGNSEHLSRSKVKASKRKVITALKKMDCSGCMYCKSVEIINASFLCSSGSKSDTMNAS</sequence>
<name>A0AAV4PUX6_CAEEX</name>
<organism evidence="1 2">
    <name type="scientific">Caerostris extrusa</name>
    <name type="common">Bark spider</name>
    <name type="synonym">Caerostris bankana</name>
    <dbReference type="NCBI Taxonomy" id="172846"/>
    <lineage>
        <taxon>Eukaryota</taxon>
        <taxon>Metazoa</taxon>
        <taxon>Ecdysozoa</taxon>
        <taxon>Arthropoda</taxon>
        <taxon>Chelicerata</taxon>
        <taxon>Arachnida</taxon>
        <taxon>Araneae</taxon>
        <taxon>Araneomorphae</taxon>
        <taxon>Entelegynae</taxon>
        <taxon>Araneoidea</taxon>
        <taxon>Araneidae</taxon>
        <taxon>Caerostris</taxon>
    </lineage>
</organism>
<evidence type="ECO:0000313" key="1">
    <source>
        <dbReference type="EMBL" id="GIY00915.1"/>
    </source>
</evidence>
<protein>
    <submittedName>
        <fullName evidence="1">Uncharacterized protein</fullName>
    </submittedName>
</protein>
<gene>
    <name evidence="1" type="ORF">CEXT_354051</name>
</gene>
<accession>A0AAV4PUX6</accession>
<reference evidence="1 2" key="1">
    <citation type="submission" date="2021-06" db="EMBL/GenBank/DDBJ databases">
        <title>Caerostris extrusa draft genome.</title>
        <authorList>
            <person name="Kono N."/>
            <person name="Arakawa K."/>
        </authorList>
    </citation>
    <scope>NUCLEOTIDE SEQUENCE [LARGE SCALE GENOMIC DNA]</scope>
</reference>
<keyword evidence="2" id="KW-1185">Reference proteome</keyword>
<proteinExistence type="predicted"/>
<comment type="caution">
    <text evidence="1">The sequence shown here is derived from an EMBL/GenBank/DDBJ whole genome shotgun (WGS) entry which is preliminary data.</text>
</comment>